<dbReference type="InterPro" id="IPR015939">
    <property type="entry name" value="Fum_Rdtase/Succ_DH_flav-like_C"/>
</dbReference>
<name>A0AAE4REC4_MYCIT</name>
<feature type="domain" description="Fumarate reductase/succinate dehydrogenase flavoprotein-like C-terminal" evidence="1">
    <location>
        <begin position="37"/>
        <end position="74"/>
    </location>
</feature>
<protein>
    <submittedName>
        <fullName evidence="2">L-aspartate oxidase</fullName>
        <ecNumber evidence="2">1.4.3.16</ecNumber>
    </submittedName>
</protein>
<comment type="caution">
    <text evidence="2">The sequence shown here is derived from an EMBL/GenBank/DDBJ whole genome shotgun (WGS) entry which is preliminary data.</text>
</comment>
<reference evidence="2" key="1">
    <citation type="submission" date="2023-10" db="EMBL/GenBank/DDBJ databases">
        <title>Characterization and genome sequence of Mycobacterium intracellulare ABSURDO, a novel pathogenic isolate with three colony morphotypes that vary in growth and acid-fastness.</title>
        <authorList>
            <person name="Jude B.A."/>
            <person name="Robinson R.T."/>
        </authorList>
    </citation>
    <scope>NUCLEOTIDE SEQUENCE</scope>
    <source>
        <strain evidence="2">ABSURDO Component B</strain>
    </source>
</reference>
<dbReference type="EC" id="1.4.3.16" evidence="2"/>
<organism evidence="2 3">
    <name type="scientific">Mycobacterium intracellulare</name>
    <dbReference type="NCBI Taxonomy" id="1767"/>
    <lineage>
        <taxon>Bacteria</taxon>
        <taxon>Bacillati</taxon>
        <taxon>Actinomycetota</taxon>
        <taxon>Actinomycetes</taxon>
        <taxon>Mycobacteriales</taxon>
        <taxon>Mycobacteriaceae</taxon>
        <taxon>Mycobacterium</taxon>
        <taxon>Mycobacterium avium complex (MAC)</taxon>
    </lineage>
</organism>
<proteinExistence type="predicted"/>
<dbReference type="SUPFAM" id="SSF46977">
    <property type="entry name" value="Succinate dehydrogenase/fumarate reductase flavoprotein C-terminal domain"/>
    <property type="match status" value="1"/>
</dbReference>
<sequence length="93" mass="9872">ASVVRDAAGLTRLSTTLSRAKVRAVAGRRDFEDVALAVTARAVTAAALARTESRGCHHREEHPQTVAEQARSNVLRLADDQNSVLVEALAAVV</sequence>
<dbReference type="Proteomes" id="UP001187143">
    <property type="component" value="Unassembled WGS sequence"/>
</dbReference>
<dbReference type="AlphaFoldDB" id="A0AAE4REC4"/>
<evidence type="ECO:0000313" key="3">
    <source>
        <dbReference type="Proteomes" id="UP001187143"/>
    </source>
</evidence>
<evidence type="ECO:0000259" key="1">
    <source>
        <dbReference type="Pfam" id="PF02910"/>
    </source>
</evidence>
<dbReference type="Pfam" id="PF02910">
    <property type="entry name" value="Succ_DH_flav_C"/>
    <property type="match status" value="1"/>
</dbReference>
<accession>A0AAE4REC4</accession>
<dbReference type="Gene3D" id="1.20.58.100">
    <property type="entry name" value="Fumarate reductase/succinate dehydrogenase flavoprotein-like, C-terminal domain"/>
    <property type="match status" value="1"/>
</dbReference>
<evidence type="ECO:0000313" key="2">
    <source>
        <dbReference type="EMBL" id="MDV7013263.1"/>
    </source>
</evidence>
<feature type="non-terminal residue" evidence="2">
    <location>
        <position position="1"/>
    </location>
</feature>
<keyword evidence="2" id="KW-0560">Oxidoreductase</keyword>
<dbReference type="EMBL" id="JAWLLD010000012">
    <property type="protein sequence ID" value="MDV7013263.1"/>
    <property type="molecule type" value="Genomic_DNA"/>
</dbReference>
<gene>
    <name evidence="2" type="ORF">R4F53_13280</name>
</gene>
<dbReference type="GO" id="GO:0008734">
    <property type="term" value="F:L-aspartate oxidase activity"/>
    <property type="evidence" value="ECO:0007669"/>
    <property type="project" value="UniProtKB-EC"/>
</dbReference>
<dbReference type="InterPro" id="IPR037099">
    <property type="entry name" value="Fum_R/Succ_DH_flav-like_C_sf"/>
</dbReference>